<evidence type="ECO:0000313" key="3">
    <source>
        <dbReference type="Proteomes" id="UP000806542"/>
    </source>
</evidence>
<dbReference type="InterPro" id="IPR006440">
    <property type="entry name" value="Doc"/>
</dbReference>
<sequence length="126" mass="13969">MIKFSKEKVLLLHQLIAHETGGATGVRDSSLLESALESIYATFDGEELYKTKEEKGARLGYSLISNHAFVDGNKRIGVYVMLTFLETNGIKIDCTNEDIVKIGLGVASGEMTYEELLEWVKAHKSN</sequence>
<dbReference type="SUPFAM" id="SSF140931">
    <property type="entry name" value="Fic-like"/>
    <property type="match status" value="1"/>
</dbReference>
<accession>A0A9D5M328</accession>
<dbReference type="PANTHER" id="PTHR39426:SF1">
    <property type="entry name" value="HOMOLOGY TO DEATH-ON-CURING PROTEIN OF PHAGE P1"/>
    <property type="match status" value="1"/>
</dbReference>
<evidence type="ECO:0000313" key="2">
    <source>
        <dbReference type="EMBL" id="MBE5041211.1"/>
    </source>
</evidence>
<dbReference type="Proteomes" id="UP000806542">
    <property type="component" value="Unassembled WGS sequence"/>
</dbReference>
<evidence type="ECO:0000259" key="1">
    <source>
        <dbReference type="PROSITE" id="PS51459"/>
    </source>
</evidence>
<dbReference type="NCBIfam" id="TIGR01550">
    <property type="entry name" value="DOC_P1"/>
    <property type="match status" value="1"/>
</dbReference>
<dbReference type="PROSITE" id="PS51459">
    <property type="entry name" value="FIDO"/>
    <property type="match status" value="1"/>
</dbReference>
<protein>
    <submittedName>
        <fullName evidence="2">Type II toxin-antitoxin system death-on-curing family toxin</fullName>
    </submittedName>
</protein>
<name>A0A9D5M328_9FIRM</name>
<dbReference type="Pfam" id="PF02661">
    <property type="entry name" value="Fic"/>
    <property type="match status" value="1"/>
</dbReference>
<proteinExistence type="predicted"/>
<dbReference type="AlphaFoldDB" id="A0A9D5M328"/>
<dbReference type="PIRSF" id="PIRSF018297">
    <property type="entry name" value="Doc"/>
    <property type="match status" value="1"/>
</dbReference>
<dbReference type="GO" id="GO:0016301">
    <property type="term" value="F:kinase activity"/>
    <property type="evidence" value="ECO:0007669"/>
    <property type="project" value="InterPro"/>
</dbReference>
<dbReference type="PANTHER" id="PTHR39426">
    <property type="entry name" value="HOMOLOGY TO DEATH-ON-CURING PROTEIN OF PHAGE P1"/>
    <property type="match status" value="1"/>
</dbReference>
<dbReference type="InterPro" id="IPR053737">
    <property type="entry name" value="Type_II_TA_Toxin"/>
</dbReference>
<feature type="domain" description="Fido" evidence="1">
    <location>
        <begin position="4"/>
        <end position="122"/>
    </location>
</feature>
<keyword evidence="3" id="KW-1185">Reference proteome</keyword>
<dbReference type="InterPro" id="IPR003812">
    <property type="entry name" value="Fido"/>
</dbReference>
<gene>
    <name evidence="2" type="ORF">INF28_12185</name>
</gene>
<reference evidence="2" key="1">
    <citation type="submission" date="2020-10" db="EMBL/GenBank/DDBJ databases">
        <title>ChiBAC.</title>
        <authorList>
            <person name="Zenner C."/>
            <person name="Hitch T.C.A."/>
            <person name="Clavel T."/>
        </authorList>
    </citation>
    <scope>NUCLEOTIDE SEQUENCE</scope>
    <source>
        <strain evidence="2">DSM 107454</strain>
    </source>
</reference>
<dbReference type="InterPro" id="IPR036597">
    <property type="entry name" value="Fido-like_dom_sf"/>
</dbReference>
<organism evidence="2 3">
    <name type="scientific">Ructibacterium gallinarum</name>
    <dbReference type="NCBI Taxonomy" id="2779355"/>
    <lineage>
        <taxon>Bacteria</taxon>
        <taxon>Bacillati</taxon>
        <taxon>Bacillota</taxon>
        <taxon>Clostridia</taxon>
        <taxon>Eubacteriales</taxon>
        <taxon>Oscillospiraceae</taxon>
        <taxon>Ructibacterium</taxon>
    </lineage>
</organism>
<dbReference type="Gene3D" id="1.20.120.1870">
    <property type="entry name" value="Fic/DOC protein, Fido domain"/>
    <property type="match status" value="1"/>
</dbReference>
<dbReference type="EMBL" id="JADCKB010000041">
    <property type="protein sequence ID" value="MBE5041211.1"/>
    <property type="molecule type" value="Genomic_DNA"/>
</dbReference>
<comment type="caution">
    <text evidence="2">The sequence shown here is derived from an EMBL/GenBank/DDBJ whole genome shotgun (WGS) entry which is preliminary data.</text>
</comment>
<dbReference type="RefSeq" id="WP_226393743.1">
    <property type="nucleotide sequence ID" value="NZ_JADCKB010000041.1"/>
</dbReference>